<dbReference type="GO" id="GO:0051205">
    <property type="term" value="P:protein insertion into membrane"/>
    <property type="evidence" value="ECO:0007669"/>
    <property type="project" value="UniProtKB-UniRule"/>
</dbReference>
<dbReference type="RefSeq" id="WP_144348312.1">
    <property type="nucleotide sequence ID" value="NZ_VMKP01000004.1"/>
</dbReference>
<comment type="function">
    <text evidence="8">Part of the outer membrane protein assembly complex, which is involved in assembly and insertion of beta-barrel proteins into the outer membrane.</text>
</comment>
<comment type="subunit">
    <text evidence="8">Part of the Bam complex.</text>
</comment>
<dbReference type="Pfam" id="PF07244">
    <property type="entry name" value="POTRA"/>
    <property type="match status" value="5"/>
</dbReference>
<keyword evidence="4 8" id="KW-0732">Signal</keyword>
<dbReference type="InterPro" id="IPR000184">
    <property type="entry name" value="Bac_surfAg_D15"/>
</dbReference>
<reference evidence="11 12" key="1">
    <citation type="submission" date="2019-07" db="EMBL/GenBank/DDBJ databases">
        <title>Reclasification of Spiribacter aquaticus.</title>
        <authorList>
            <person name="Leon M.J."/>
            <person name="Sanchez-Porro C."/>
            <person name="Ventosa A."/>
        </authorList>
    </citation>
    <scope>NUCLEOTIDE SEQUENCE [LARGE SCALE GENOMIC DNA]</scope>
    <source>
        <strain evidence="11 12">SP30</strain>
    </source>
</reference>
<dbReference type="PROSITE" id="PS51779">
    <property type="entry name" value="POTRA"/>
    <property type="match status" value="5"/>
</dbReference>
<dbReference type="EMBL" id="VMKP01000004">
    <property type="protein sequence ID" value="TVO63783.1"/>
    <property type="molecule type" value="Genomic_DNA"/>
</dbReference>
<dbReference type="HAMAP" id="MF_01430">
    <property type="entry name" value="OM_assembly_BamA"/>
    <property type="match status" value="1"/>
</dbReference>
<proteinExistence type="inferred from homology"/>
<dbReference type="AlphaFoldDB" id="A0A557RF63"/>
<evidence type="ECO:0000256" key="8">
    <source>
        <dbReference type="HAMAP-Rule" id="MF_01430"/>
    </source>
</evidence>
<dbReference type="Gene3D" id="3.10.20.310">
    <property type="entry name" value="membrane protein fhac"/>
    <property type="match status" value="5"/>
</dbReference>
<evidence type="ECO:0000256" key="2">
    <source>
        <dbReference type="ARBA" id="ARBA00022452"/>
    </source>
</evidence>
<dbReference type="Pfam" id="PF01103">
    <property type="entry name" value="Omp85"/>
    <property type="match status" value="1"/>
</dbReference>
<dbReference type="Proteomes" id="UP000316688">
    <property type="component" value="Unassembled WGS sequence"/>
</dbReference>
<dbReference type="Gene3D" id="2.40.160.50">
    <property type="entry name" value="membrane protein fhac: a member of the omp85/tpsb transporter family"/>
    <property type="match status" value="1"/>
</dbReference>
<name>A0A557RF63_9GAMM</name>
<gene>
    <name evidence="8 11" type="primary">bamA</name>
    <name evidence="11" type="ORF">FPL11_08975</name>
</gene>
<evidence type="ECO:0000259" key="10">
    <source>
        <dbReference type="PROSITE" id="PS51779"/>
    </source>
</evidence>
<feature type="domain" description="POTRA" evidence="10">
    <location>
        <begin position="345"/>
        <end position="419"/>
    </location>
</feature>
<keyword evidence="3 8" id="KW-0812">Transmembrane</keyword>
<evidence type="ECO:0000313" key="12">
    <source>
        <dbReference type="Proteomes" id="UP000316688"/>
    </source>
</evidence>
<dbReference type="InterPro" id="IPR010827">
    <property type="entry name" value="BamA/TamA_POTRA"/>
</dbReference>
<evidence type="ECO:0000256" key="9">
    <source>
        <dbReference type="NCBIfam" id="TIGR03303"/>
    </source>
</evidence>
<dbReference type="NCBIfam" id="TIGR03303">
    <property type="entry name" value="OM_YaeT"/>
    <property type="match status" value="1"/>
</dbReference>
<feature type="domain" description="POTRA" evidence="10">
    <location>
        <begin position="90"/>
        <end position="170"/>
    </location>
</feature>
<keyword evidence="7 8" id="KW-0998">Cell outer membrane</keyword>
<evidence type="ECO:0000256" key="6">
    <source>
        <dbReference type="ARBA" id="ARBA00023136"/>
    </source>
</evidence>
<evidence type="ECO:0000313" key="11">
    <source>
        <dbReference type="EMBL" id="TVO63783.1"/>
    </source>
</evidence>
<keyword evidence="2 8" id="KW-1134">Transmembrane beta strand</keyword>
<dbReference type="InterPro" id="IPR023707">
    <property type="entry name" value="OM_assembly_BamA"/>
</dbReference>
<evidence type="ECO:0000256" key="4">
    <source>
        <dbReference type="ARBA" id="ARBA00022729"/>
    </source>
</evidence>
<protein>
    <recommendedName>
        <fullName evidence="8 9">Outer membrane protein assembly factor BamA</fullName>
    </recommendedName>
</protein>
<feature type="domain" description="POTRA" evidence="10">
    <location>
        <begin position="173"/>
        <end position="261"/>
    </location>
</feature>
<feature type="domain" description="POTRA" evidence="10">
    <location>
        <begin position="22"/>
        <end position="89"/>
    </location>
</feature>
<dbReference type="GO" id="GO:0009279">
    <property type="term" value="C:cell outer membrane"/>
    <property type="evidence" value="ECO:0007669"/>
    <property type="project" value="UniProtKB-SubCell"/>
</dbReference>
<dbReference type="GO" id="GO:0043165">
    <property type="term" value="P:Gram-negative-bacterium-type cell outer membrane assembly"/>
    <property type="evidence" value="ECO:0007669"/>
    <property type="project" value="UniProtKB-UniRule"/>
</dbReference>
<feature type="signal peptide" evidence="8">
    <location>
        <begin position="1"/>
        <end position="21"/>
    </location>
</feature>
<dbReference type="PANTHER" id="PTHR12815">
    <property type="entry name" value="SORTING AND ASSEMBLY MACHINERY SAMM50 PROTEIN FAMILY MEMBER"/>
    <property type="match status" value="1"/>
</dbReference>
<keyword evidence="6 8" id="KW-0472">Membrane</keyword>
<accession>A0A557RF63</accession>
<dbReference type="PIRSF" id="PIRSF006076">
    <property type="entry name" value="OM_assembly_OMP85"/>
    <property type="match status" value="1"/>
</dbReference>
<dbReference type="PANTHER" id="PTHR12815:SF23">
    <property type="entry name" value="OUTER MEMBRANE PROTEIN ASSEMBLY FACTOR BAMA"/>
    <property type="match status" value="1"/>
</dbReference>
<evidence type="ECO:0000256" key="7">
    <source>
        <dbReference type="ARBA" id="ARBA00023237"/>
    </source>
</evidence>
<feature type="chain" id="PRO_5022273957" description="Outer membrane protein assembly factor BamA" evidence="8">
    <location>
        <begin position="22"/>
        <end position="764"/>
    </location>
</feature>
<comment type="similarity">
    <text evidence="8">Belongs to the BamA family.</text>
</comment>
<dbReference type="InterPro" id="IPR034746">
    <property type="entry name" value="POTRA"/>
</dbReference>
<comment type="subcellular location">
    <subcellularLocation>
        <location evidence="8">Cell outer membrane</location>
    </subcellularLocation>
    <subcellularLocation>
        <location evidence="1">Membrane</location>
    </subcellularLocation>
</comment>
<organism evidence="11 12">
    <name type="scientific">Spiribacter aquaticus</name>
    <dbReference type="NCBI Taxonomy" id="1935996"/>
    <lineage>
        <taxon>Bacteria</taxon>
        <taxon>Pseudomonadati</taxon>
        <taxon>Pseudomonadota</taxon>
        <taxon>Gammaproteobacteria</taxon>
        <taxon>Chromatiales</taxon>
        <taxon>Ectothiorhodospiraceae</taxon>
        <taxon>Spiribacter</taxon>
    </lineage>
</organism>
<feature type="domain" description="POTRA" evidence="10">
    <location>
        <begin position="264"/>
        <end position="342"/>
    </location>
</feature>
<evidence type="ECO:0000256" key="1">
    <source>
        <dbReference type="ARBA" id="ARBA00004370"/>
    </source>
</evidence>
<sequence length="764" mass="85673" precursor="true">MMRLRLAAFLLLLAGFSGAQAFTIEDIRIRGLDRIAEGTVLNYLPLEAGDELTPARTSDAVEALFDTGFFDDVSLLRDGDTLIVEVDERPAIARIEFIGNSQIDSERLREGLSGAGLGEGQSFDRPLLARIERELEQQYFALGYYDVDIESTVSPLPRNRVSLRVDVEEGEPASVQGIRFIGNRAFDVDRLRGVFEMGPKAWWAVLSQRDKYSRERLSGDLQRLRAFYRDRGYADFSIESTQVTISTDRERINITVNLDEGQQYTVGDIELAGDLIYPRETLRDLIAIDSGAIYNQRNITRSVEAIQEKLGERGYAFARVNPVPELREADRVVDLTLFVDPAERVYVRRIRISGNESTRDDVIRGELTQYEGTWLSTRDLRNSESRLGRLGFFSDVSISTPRVPGTTDQVDVEVDATERLSGSLRAGVGFGSDQGLLLNLGVQQDNLFGTGDRVEFVANSDDADTVYRLSYLERNHTMSGIDRRYALSFRDRDADEADLADYGVKTTRASYGYRIPVSGSDRLGADVTFEDVALEFSDPTEFQEDFQARNGKSNRAILTDLSWTRDTRNTAIFPSSGARQRLGLAVALPQVSDIEYYRFSYEQSRYLALNEQFTLVLDGTLSYGNAYGEGERLPFYENFFAGGIRTVRGYEANSLGPRDENNDPTGGNLRALGRAEIRFPLAQDEDGNNLRFATFIDAGQVWDRERDNLRDKSDISFSGLRYSAGLGLVYYSPIGPFTVSIAEPINDKGNDDTQRFQFTIGASF</sequence>
<keyword evidence="12" id="KW-1185">Reference proteome</keyword>
<evidence type="ECO:0000256" key="5">
    <source>
        <dbReference type="ARBA" id="ARBA00022737"/>
    </source>
</evidence>
<comment type="caution">
    <text evidence="11">The sequence shown here is derived from an EMBL/GenBank/DDBJ whole genome shotgun (WGS) entry which is preliminary data.</text>
</comment>
<evidence type="ECO:0000256" key="3">
    <source>
        <dbReference type="ARBA" id="ARBA00022692"/>
    </source>
</evidence>
<keyword evidence="5 8" id="KW-0677">Repeat</keyword>
<dbReference type="InterPro" id="IPR039910">
    <property type="entry name" value="D15-like"/>
</dbReference>